<dbReference type="Pfam" id="PF00839">
    <property type="entry name" value="Cys_rich_FGFR"/>
    <property type="match status" value="1"/>
</dbReference>
<evidence type="ECO:0000313" key="3">
    <source>
        <dbReference type="Proteomes" id="UP000248887"/>
    </source>
</evidence>
<dbReference type="Proteomes" id="UP000248887">
    <property type="component" value="Unassembled WGS sequence"/>
</dbReference>
<dbReference type="EMBL" id="QFQD01000077">
    <property type="protein sequence ID" value="PZQ79800.1"/>
    <property type="molecule type" value="Genomic_DNA"/>
</dbReference>
<feature type="chain" id="PRO_5015965073" description="Cysteine rich repeat protein" evidence="1">
    <location>
        <begin position="23"/>
        <end position="140"/>
    </location>
</feature>
<evidence type="ECO:0000313" key="2">
    <source>
        <dbReference type="EMBL" id="PZQ79800.1"/>
    </source>
</evidence>
<sequence length="140" mass="14427">MKGTIFALGALMLAGMAGSASAQTMSYAQAGALLAKSCGPSIERFCSTVNIGTGQVQQCLQQHQDQVPRQCFDDFAAVQTGIAKRVAAQAAAGQACSASAQQFCSGVKPGDANILDCLLDSVKVVRPACRQTLIDAGWAN</sequence>
<accession>A0A2W5SYM6</accession>
<dbReference type="AlphaFoldDB" id="A0A2W5SYM6"/>
<dbReference type="GO" id="GO:0016020">
    <property type="term" value="C:membrane"/>
    <property type="evidence" value="ECO:0007669"/>
    <property type="project" value="InterPro"/>
</dbReference>
<name>A0A2W5SYM6_ANCNO</name>
<gene>
    <name evidence="2" type="ORF">DI549_18980</name>
</gene>
<evidence type="ECO:0008006" key="4">
    <source>
        <dbReference type="Google" id="ProtNLM"/>
    </source>
</evidence>
<evidence type="ECO:0000256" key="1">
    <source>
        <dbReference type="SAM" id="SignalP"/>
    </source>
</evidence>
<proteinExistence type="predicted"/>
<dbReference type="PANTHER" id="PTHR11884:SF1">
    <property type="entry name" value="GOLGI APPARATUS PROTEIN 1"/>
    <property type="match status" value="1"/>
</dbReference>
<keyword evidence="1" id="KW-0732">Signal</keyword>
<protein>
    <recommendedName>
        <fullName evidence="4">Cysteine rich repeat protein</fullName>
    </recommendedName>
</protein>
<organism evidence="2 3">
    <name type="scientific">Ancylobacter novellus</name>
    <name type="common">Thiobacillus novellus</name>
    <dbReference type="NCBI Taxonomy" id="921"/>
    <lineage>
        <taxon>Bacteria</taxon>
        <taxon>Pseudomonadati</taxon>
        <taxon>Pseudomonadota</taxon>
        <taxon>Alphaproteobacteria</taxon>
        <taxon>Hyphomicrobiales</taxon>
        <taxon>Xanthobacteraceae</taxon>
        <taxon>Ancylobacter</taxon>
    </lineage>
</organism>
<feature type="signal peptide" evidence="1">
    <location>
        <begin position="1"/>
        <end position="22"/>
    </location>
</feature>
<dbReference type="PANTHER" id="PTHR11884">
    <property type="entry name" value="SELECTIN LIGAND RELATED"/>
    <property type="match status" value="1"/>
</dbReference>
<dbReference type="InterPro" id="IPR001893">
    <property type="entry name" value="Cys-rich_GLG1_repeat"/>
</dbReference>
<reference evidence="2 3" key="1">
    <citation type="submission" date="2017-08" db="EMBL/GenBank/DDBJ databases">
        <title>Infants hospitalized years apart are colonized by the same room-sourced microbial strains.</title>
        <authorList>
            <person name="Brooks B."/>
            <person name="Olm M.R."/>
            <person name="Firek B.A."/>
            <person name="Baker R."/>
            <person name="Thomas B.C."/>
            <person name="Morowitz M.J."/>
            <person name="Banfield J.F."/>
        </authorList>
    </citation>
    <scope>NUCLEOTIDE SEQUENCE [LARGE SCALE GENOMIC DNA]</scope>
    <source>
        <strain evidence="2">S2_005_001_R2_27</strain>
    </source>
</reference>
<dbReference type="InterPro" id="IPR039728">
    <property type="entry name" value="GLG1"/>
</dbReference>
<comment type="caution">
    <text evidence="2">The sequence shown here is derived from an EMBL/GenBank/DDBJ whole genome shotgun (WGS) entry which is preliminary data.</text>
</comment>